<dbReference type="EMBL" id="JBHTBH010000006">
    <property type="protein sequence ID" value="MFC7328824.1"/>
    <property type="molecule type" value="Genomic_DNA"/>
</dbReference>
<reference evidence="10" key="1">
    <citation type="journal article" date="2019" name="Int. J. Syst. Evol. Microbiol.">
        <title>The Global Catalogue of Microorganisms (GCM) 10K type strain sequencing project: providing services to taxonomists for standard genome sequencing and annotation.</title>
        <authorList>
            <consortium name="The Broad Institute Genomics Platform"/>
            <consortium name="The Broad Institute Genome Sequencing Center for Infectious Disease"/>
            <person name="Wu L."/>
            <person name="Ma J."/>
        </authorList>
    </citation>
    <scope>NUCLEOTIDE SEQUENCE [LARGE SCALE GENOMIC DNA]</scope>
    <source>
        <strain evidence="10">CGMCC 4.7382</strain>
    </source>
</reference>
<dbReference type="SMART" id="SM00220">
    <property type="entry name" value="S_TKc"/>
    <property type="match status" value="1"/>
</dbReference>
<comment type="caution">
    <text evidence="9">The sequence shown here is derived from an EMBL/GenBank/DDBJ whole genome shotgun (WGS) entry which is preliminary data.</text>
</comment>
<dbReference type="InterPro" id="IPR000719">
    <property type="entry name" value="Prot_kinase_dom"/>
</dbReference>
<evidence type="ECO:0000256" key="4">
    <source>
        <dbReference type="ARBA" id="ARBA00022840"/>
    </source>
</evidence>
<dbReference type="Proteomes" id="UP001596540">
    <property type="component" value="Unassembled WGS sequence"/>
</dbReference>
<dbReference type="InterPro" id="IPR008271">
    <property type="entry name" value="Ser/Thr_kinase_AS"/>
</dbReference>
<dbReference type="CDD" id="cd14014">
    <property type="entry name" value="STKc_PknB_like"/>
    <property type="match status" value="1"/>
</dbReference>
<evidence type="ECO:0000256" key="1">
    <source>
        <dbReference type="ARBA" id="ARBA00022679"/>
    </source>
</evidence>
<evidence type="ECO:0000259" key="8">
    <source>
        <dbReference type="PROSITE" id="PS50011"/>
    </source>
</evidence>
<evidence type="ECO:0000256" key="7">
    <source>
        <dbReference type="SAM" id="Phobius"/>
    </source>
</evidence>
<dbReference type="InterPro" id="IPR017441">
    <property type="entry name" value="Protein_kinase_ATP_BS"/>
</dbReference>
<name>A0ABW2KHP6_9ACTN</name>
<dbReference type="SUPFAM" id="SSF56112">
    <property type="entry name" value="Protein kinase-like (PK-like)"/>
    <property type="match status" value="1"/>
</dbReference>
<dbReference type="RefSeq" id="WP_379871481.1">
    <property type="nucleotide sequence ID" value="NZ_JBHTBH010000006.1"/>
</dbReference>
<dbReference type="PROSITE" id="PS00107">
    <property type="entry name" value="PROTEIN_KINASE_ATP"/>
    <property type="match status" value="1"/>
</dbReference>
<keyword evidence="10" id="KW-1185">Reference proteome</keyword>
<gene>
    <name evidence="9" type="ORF">ACFQRF_13825</name>
</gene>
<organism evidence="9 10">
    <name type="scientific">Marinactinospora rubrisoli</name>
    <dbReference type="NCBI Taxonomy" id="2715399"/>
    <lineage>
        <taxon>Bacteria</taxon>
        <taxon>Bacillati</taxon>
        <taxon>Actinomycetota</taxon>
        <taxon>Actinomycetes</taxon>
        <taxon>Streptosporangiales</taxon>
        <taxon>Nocardiopsidaceae</taxon>
        <taxon>Marinactinospora</taxon>
    </lineage>
</organism>
<protein>
    <submittedName>
        <fullName evidence="9">Serine/threonine-protein kinase</fullName>
        <ecNumber evidence="9">2.7.11.1</ecNumber>
    </submittedName>
</protein>
<dbReference type="PROSITE" id="PS00108">
    <property type="entry name" value="PROTEIN_KINASE_ST"/>
    <property type="match status" value="1"/>
</dbReference>
<dbReference type="PANTHER" id="PTHR43289:SF34">
    <property type="entry name" value="SERINE_THREONINE-PROTEIN KINASE YBDM-RELATED"/>
    <property type="match status" value="1"/>
</dbReference>
<accession>A0ABW2KHP6</accession>
<keyword evidence="7" id="KW-0472">Membrane</keyword>
<evidence type="ECO:0000313" key="10">
    <source>
        <dbReference type="Proteomes" id="UP001596540"/>
    </source>
</evidence>
<sequence>MTSNGHEHAKPLRTGDPRELGEYRLLGRLGRGGMGTVYLARDPAERLVAVKLIHPDLSDDEDFRRRFAREVQAARRVARFSTAAVLDARLDGDPLFIVSEYVPGPNLAQAVADDGPMRGGTLESLAMGVAAALVAIHGTGIVHRDLKPANVLLSSVGPKVIDFGIARAMDDDSAVTRSSQLMGTPAYLAPELVLGQDVTPASDVFSWGCLVAYAGTGRAPFDAPTVPAVLHRISSAEPVLDGLDPALRDLVLAALAKEPGRRPTSQQLLNRLVGQEDPAEAVVDQTVVRSWTPPSTARPADLAAAGLAGAATAPVGPGGPDGVSTADLGGADARAMGGAPSGPQAGFGATPGGGTPGFAYATPPGGGTAAFSGPAPGGERGGGARRGVMLVGASALAVIVLGVAVVGGLRLLAGPGVPDGSFVYGDDFLRTDTGWYSNTVYNPDDENSDAGYYEEQFALRASAEQQSRGEYAPWNAAPDHLLVSVDAVTQTGPAYSLLGLRCFRTDAEVETRYEALVRFDGTGAQIRRDAGENGATQLAASDTVPGFDTDEGAVNNLAMSCELDADAGNMTINLWVNDRHVLEAVDGEPLPGDPQNRQAGFTVQRGGGGGADALVFFDNFAIHELGGAEPDPAAS</sequence>
<evidence type="ECO:0000313" key="9">
    <source>
        <dbReference type="EMBL" id="MFC7328824.1"/>
    </source>
</evidence>
<evidence type="ECO:0000256" key="2">
    <source>
        <dbReference type="ARBA" id="ARBA00022741"/>
    </source>
</evidence>
<proteinExistence type="predicted"/>
<keyword evidence="7" id="KW-0812">Transmembrane</keyword>
<keyword evidence="2 5" id="KW-0547">Nucleotide-binding</keyword>
<dbReference type="Gene3D" id="3.30.200.20">
    <property type="entry name" value="Phosphorylase Kinase, domain 1"/>
    <property type="match status" value="1"/>
</dbReference>
<dbReference type="InterPro" id="IPR011009">
    <property type="entry name" value="Kinase-like_dom_sf"/>
</dbReference>
<dbReference type="GO" id="GO:0004674">
    <property type="term" value="F:protein serine/threonine kinase activity"/>
    <property type="evidence" value="ECO:0007669"/>
    <property type="project" value="UniProtKB-EC"/>
</dbReference>
<feature type="binding site" evidence="5">
    <location>
        <position position="51"/>
    </location>
    <ligand>
        <name>ATP</name>
        <dbReference type="ChEBI" id="CHEBI:30616"/>
    </ligand>
</feature>
<feature type="transmembrane region" description="Helical" evidence="7">
    <location>
        <begin position="388"/>
        <end position="413"/>
    </location>
</feature>
<feature type="region of interest" description="Disordered" evidence="6">
    <location>
        <begin position="312"/>
        <end position="360"/>
    </location>
</feature>
<evidence type="ECO:0000256" key="3">
    <source>
        <dbReference type="ARBA" id="ARBA00022777"/>
    </source>
</evidence>
<dbReference type="PANTHER" id="PTHR43289">
    <property type="entry name" value="MITOGEN-ACTIVATED PROTEIN KINASE KINASE KINASE 20-RELATED"/>
    <property type="match status" value="1"/>
</dbReference>
<keyword evidence="1 9" id="KW-0808">Transferase</keyword>
<keyword evidence="3 9" id="KW-0418">Kinase</keyword>
<feature type="domain" description="Protein kinase" evidence="8">
    <location>
        <begin position="23"/>
        <end position="280"/>
    </location>
</feature>
<evidence type="ECO:0000256" key="5">
    <source>
        <dbReference type="PROSITE-ProRule" id="PRU10141"/>
    </source>
</evidence>
<dbReference type="Gene3D" id="1.10.510.10">
    <property type="entry name" value="Transferase(Phosphotransferase) domain 1"/>
    <property type="match status" value="1"/>
</dbReference>
<keyword evidence="4 5" id="KW-0067">ATP-binding</keyword>
<dbReference type="EC" id="2.7.11.1" evidence="9"/>
<dbReference type="PROSITE" id="PS50011">
    <property type="entry name" value="PROTEIN_KINASE_DOM"/>
    <property type="match status" value="1"/>
</dbReference>
<dbReference type="Pfam" id="PF00069">
    <property type="entry name" value="Pkinase"/>
    <property type="match status" value="1"/>
</dbReference>
<keyword evidence="7" id="KW-1133">Transmembrane helix</keyword>
<evidence type="ECO:0000256" key="6">
    <source>
        <dbReference type="SAM" id="MobiDB-lite"/>
    </source>
</evidence>